<name>A0A2P2I6D8_9CRUS</name>
<comment type="similarity">
    <text evidence="1 4">Belongs to the heat shock protein 70 family.</text>
</comment>
<evidence type="ECO:0000256" key="2">
    <source>
        <dbReference type="ARBA" id="ARBA00022741"/>
    </source>
</evidence>
<dbReference type="FunFam" id="3.30.30.30:FF:000005">
    <property type="entry name" value="Heat shock protein ssb1"/>
    <property type="match status" value="1"/>
</dbReference>
<dbReference type="InterPro" id="IPR043129">
    <property type="entry name" value="ATPase_NBD"/>
</dbReference>
<reference evidence="5" key="1">
    <citation type="journal article" date="2018" name="Biosci. Biotechnol. Biochem.">
        <title>Polysaccharide hydrolase of the hadal zone amphipods Hirondellea gigas.</title>
        <authorList>
            <person name="Kobayashi H."/>
            <person name="Nagahama T."/>
            <person name="Arai W."/>
            <person name="Sasagawa Y."/>
            <person name="Umeda M."/>
            <person name="Hayashi T."/>
            <person name="Nikaido I."/>
            <person name="Watanabe H."/>
            <person name="Oguri K."/>
            <person name="Kitazato H."/>
            <person name="Fujioka K."/>
            <person name="Kido Y."/>
            <person name="Takami H."/>
        </authorList>
    </citation>
    <scope>NUCLEOTIDE SEQUENCE</scope>
    <source>
        <tissue evidence="5">Whole body</tissue>
    </source>
</reference>
<dbReference type="FunFam" id="3.30.420.40:FF:000026">
    <property type="entry name" value="Heat shock protein 70"/>
    <property type="match status" value="1"/>
</dbReference>
<accession>A0A2P2I6D8</accession>
<dbReference type="Gene3D" id="2.60.34.10">
    <property type="entry name" value="Substrate Binding Domain Of DNAk, Chain A, domain 1"/>
    <property type="match status" value="1"/>
</dbReference>
<dbReference type="Gene3D" id="3.90.640.10">
    <property type="entry name" value="Actin, Chain A, domain 4"/>
    <property type="match status" value="1"/>
</dbReference>
<dbReference type="InterPro" id="IPR029047">
    <property type="entry name" value="HSP70_peptide-bd_sf"/>
</dbReference>
<dbReference type="InterPro" id="IPR013126">
    <property type="entry name" value="Hsp_70_fam"/>
</dbReference>
<dbReference type="SUPFAM" id="SSF100920">
    <property type="entry name" value="Heat shock protein 70kD (HSP70), peptide-binding domain"/>
    <property type="match status" value="1"/>
</dbReference>
<dbReference type="PRINTS" id="PR00301">
    <property type="entry name" value="HEATSHOCK70"/>
</dbReference>
<dbReference type="SUPFAM" id="SSF53067">
    <property type="entry name" value="Actin-like ATPase domain"/>
    <property type="match status" value="2"/>
</dbReference>
<evidence type="ECO:0000256" key="3">
    <source>
        <dbReference type="ARBA" id="ARBA00022840"/>
    </source>
</evidence>
<dbReference type="Gene3D" id="3.30.420.40">
    <property type="match status" value="2"/>
</dbReference>
<dbReference type="GO" id="GO:0140662">
    <property type="term" value="F:ATP-dependent protein folding chaperone"/>
    <property type="evidence" value="ECO:0007669"/>
    <property type="project" value="InterPro"/>
</dbReference>
<evidence type="ECO:0000256" key="4">
    <source>
        <dbReference type="RuleBase" id="RU003322"/>
    </source>
</evidence>
<evidence type="ECO:0000256" key="1">
    <source>
        <dbReference type="ARBA" id="ARBA00007381"/>
    </source>
</evidence>
<evidence type="ECO:0000313" key="5">
    <source>
        <dbReference type="EMBL" id="LAB69450.1"/>
    </source>
</evidence>
<proteinExistence type="evidence at transcript level"/>
<organism evidence="5">
    <name type="scientific">Hirondellea gigas</name>
    <dbReference type="NCBI Taxonomy" id="1518452"/>
    <lineage>
        <taxon>Eukaryota</taxon>
        <taxon>Metazoa</taxon>
        <taxon>Ecdysozoa</taxon>
        <taxon>Arthropoda</taxon>
        <taxon>Crustacea</taxon>
        <taxon>Multicrustacea</taxon>
        <taxon>Malacostraca</taxon>
        <taxon>Eumalacostraca</taxon>
        <taxon>Peracarida</taxon>
        <taxon>Amphipoda</taxon>
        <taxon>Amphilochidea</taxon>
        <taxon>Lysianassida</taxon>
        <taxon>Lysianassidira</taxon>
        <taxon>Lysianassoidea</taxon>
        <taxon>Lysianassidae</taxon>
        <taxon>Hirondellea</taxon>
    </lineage>
</organism>
<keyword evidence="2 4" id="KW-0547">Nucleotide-binding</keyword>
<dbReference type="AlphaFoldDB" id="A0A2P2I6D8"/>
<dbReference type="Gene3D" id="3.30.30.30">
    <property type="match status" value="1"/>
</dbReference>
<dbReference type="Pfam" id="PF00012">
    <property type="entry name" value="HSP70"/>
    <property type="match status" value="1"/>
</dbReference>
<dbReference type="PROSITE" id="PS00297">
    <property type="entry name" value="HSP70_1"/>
    <property type="match status" value="1"/>
</dbReference>
<sequence>MSKKGIAIGIDLGTTYSCVGVFQNNRVEIIANDQGYRITPSCVAFTDIERHLGDAAKEQIAQNPANTVYNVKRLIGRKFDDPALQKDIKTLPFNVIQEENKPLISVTYKNTPTRYNPEQISAMVLGEMKEAAEAYIGESVTDAVITVPAYFNDSQRQATKDAGAIAGLNVLRILNEPTAAAIAYGVHKKTTEPKNILIYDLGGGTFDVVVLCIDNGDFEVRSVGGDTHLGGEDFDLRLLDHFVKEYARKNNNTDISGDARAMQRLKKACEKAKITLASSEKANLDIDSLFGGNDFHSSITRVRFNQLCIDLFKQTIRLVGGALNDAGLKREDLDEVVLVGGSTRIVKIRDLLTEFFDGRKLNMSMNPDEAVAYGAAVEAAVLVGDIPEKEVFLKDVAPLSLGIEIVGGYMHTIIKHNTRIPTKQTKRDFTTSMNNQTNLNIQVFEGKRKMTQDNHLLGSFILTDIENALRGVPSIDITFHLDSDGILQVSAEDCSTGSRKTIVITNNKGRLSKDCIDRMKVGCENMNREDRVIRHTNQFRARPEYHSLTSNFAAVQGALSNLQIRREGL</sequence>
<dbReference type="FunFam" id="3.90.640.10:FF:000002">
    <property type="entry name" value="Heat shock 70 kDa"/>
    <property type="match status" value="1"/>
</dbReference>
<dbReference type="PANTHER" id="PTHR19375">
    <property type="entry name" value="HEAT SHOCK PROTEIN 70KDA"/>
    <property type="match status" value="1"/>
</dbReference>
<keyword evidence="3 4" id="KW-0067">ATP-binding</keyword>
<dbReference type="FunFam" id="2.60.34.10:FF:000012">
    <property type="entry name" value="Heat shock 70 kDa protein"/>
    <property type="match status" value="1"/>
</dbReference>
<dbReference type="EMBL" id="IACF01003842">
    <property type="protein sequence ID" value="LAB69450.1"/>
    <property type="molecule type" value="mRNA"/>
</dbReference>
<protein>
    <submittedName>
        <fullName evidence="5">HSP70-like protein</fullName>
    </submittedName>
</protein>
<dbReference type="InterPro" id="IPR018181">
    <property type="entry name" value="Heat_shock_70_CS"/>
</dbReference>
<dbReference type="GO" id="GO:0005524">
    <property type="term" value="F:ATP binding"/>
    <property type="evidence" value="ECO:0007669"/>
    <property type="project" value="UniProtKB-KW"/>
</dbReference>